<sequence>MSRTGWHDGLMITKSFLDRARHEGKTIEAMALTADINPKDPEGMRRFALWISLADYGVNFDIPEMVALRMDDYISSPADEYGSTRPADKQTALLVAFMEACTEREMDFAEVRIAAGLPDSKRFRRWISQVKEGVTPRIPEETRLAMSEWITENNISVPPDILVNREMAGVRDLVLAAHKINEPEPTQTPLPKIKFSNLSGETKSKPHTSLQEMTLGSPDREPINEERPVFFTSKELNEPITSHDEGAEFQLSLGL</sequence>
<feature type="region of interest" description="Disordered" evidence="1">
    <location>
        <begin position="184"/>
        <end position="224"/>
    </location>
</feature>
<gene>
    <name evidence="2" type="ORF">NBRC3188_2717</name>
</gene>
<protein>
    <submittedName>
        <fullName evidence="2">Uncharacterized protein</fullName>
    </submittedName>
</protein>
<reference evidence="2 3" key="1">
    <citation type="submission" date="2016-06" db="EMBL/GenBank/DDBJ databases">
        <title>Acetobacter pasteurianus NBRC 3188 whole genome sequencing project.</title>
        <authorList>
            <person name="Matsutani M."/>
            <person name="Shiwa Y."/>
            <person name="Okamoto-Kainuma A."/>
            <person name="Ishikawa M."/>
            <person name="Koizumi Y."/>
            <person name="Yoshikawa H."/>
            <person name="Yakushi T."/>
            <person name="Matsushita K."/>
        </authorList>
    </citation>
    <scope>NUCLEOTIDE SEQUENCE [LARGE SCALE GENOMIC DNA]</scope>
    <source>
        <strain evidence="2 3">NBRC 3188</strain>
    </source>
</reference>
<name>A0A401WXT7_ACEPA</name>
<comment type="caution">
    <text evidence="2">The sequence shown here is derived from an EMBL/GenBank/DDBJ whole genome shotgun (WGS) entry which is preliminary data.</text>
</comment>
<dbReference type="Proteomes" id="UP000287300">
    <property type="component" value="Unassembled WGS sequence"/>
</dbReference>
<organism evidence="2 3">
    <name type="scientific">Acetobacter pasteurianus NBRC 3188</name>
    <dbReference type="NCBI Taxonomy" id="1226663"/>
    <lineage>
        <taxon>Bacteria</taxon>
        <taxon>Pseudomonadati</taxon>
        <taxon>Pseudomonadota</taxon>
        <taxon>Alphaproteobacteria</taxon>
        <taxon>Acetobacterales</taxon>
        <taxon>Acetobacteraceae</taxon>
        <taxon>Acetobacter</taxon>
    </lineage>
</organism>
<feature type="compositionally biased region" description="Polar residues" evidence="1">
    <location>
        <begin position="196"/>
        <end position="214"/>
    </location>
</feature>
<dbReference type="AlphaFoldDB" id="A0A401WXT7"/>
<evidence type="ECO:0000256" key="1">
    <source>
        <dbReference type="SAM" id="MobiDB-lite"/>
    </source>
</evidence>
<evidence type="ECO:0000313" key="3">
    <source>
        <dbReference type="Proteomes" id="UP000287300"/>
    </source>
</evidence>
<dbReference type="EMBL" id="BDES01000073">
    <property type="protein sequence ID" value="GCD54020.1"/>
    <property type="molecule type" value="Genomic_DNA"/>
</dbReference>
<evidence type="ECO:0000313" key="2">
    <source>
        <dbReference type="EMBL" id="GCD54020.1"/>
    </source>
</evidence>
<dbReference type="RefSeq" id="WP_124296374.1">
    <property type="nucleotide sequence ID" value="NZ_BDES01000073.1"/>
</dbReference>
<proteinExistence type="predicted"/>
<accession>A0A401WXT7</accession>